<name>A0ABD5Y968_9EURY</name>
<dbReference type="Proteomes" id="UP001596390">
    <property type="component" value="Unassembled WGS sequence"/>
</dbReference>
<accession>A0ABD5Y968</accession>
<dbReference type="AlphaFoldDB" id="A0ABD5Y968"/>
<keyword evidence="2" id="KW-1185">Reference proteome</keyword>
<evidence type="ECO:0000313" key="2">
    <source>
        <dbReference type="Proteomes" id="UP001596390"/>
    </source>
</evidence>
<sequence>MPTAAEAVAQCAATFDAGDTERIPNGTDRWNAYAGSCHGGE</sequence>
<dbReference type="RefSeq" id="WP_267662867.1">
    <property type="nucleotide sequence ID" value="NZ_JAODIX010000013.1"/>
</dbReference>
<proteinExistence type="predicted"/>
<dbReference type="EMBL" id="JBHSZZ010000013">
    <property type="protein sequence ID" value="MFC7185886.1"/>
    <property type="molecule type" value="Genomic_DNA"/>
</dbReference>
<comment type="caution">
    <text evidence="1">The sequence shown here is derived from an EMBL/GenBank/DDBJ whole genome shotgun (WGS) entry which is preliminary data.</text>
</comment>
<reference evidence="1 2" key="1">
    <citation type="journal article" date="2019" name="Int. J. Syst. Evol. Microbiol.">
        <title>The Global Catalogue of Microorganisms (GCM) 10K type strain sequencing project: providing services to taxonomists for standard genome sequencing and annotation.</title>
        <authorList>
            <consortium name="The Broad Institute Genomics Platform"/>
            <consortium name="The Broad Institute Genome Sequencing Center for Infectious Disease"/>
            <person name="Wu L."/>
            <person name="Ma J."/>
        </authorList>
    </citation>
    <scope>NUCLEOTIDE SEQUENCE [LARGE SCALE GENOMIC DNA]</scope>
    <source>
        <strain evidence="1 2">Q85</strain>
    </source>
</reference>
<protein>
    <submittedName>
        <fullName evidence="1">Uncharacterized protein</fullName>
    </submittedName>
</protein>
<gene>
    <name evidence="1" type="ORF">ACFQMK_03080</name>
</gene>
<organism evidence="1 2">
    <name type="scientific">Halorubrum yunnanense</name>
    <dbReference type="NCBI Taxonomy" id="1526162"/>
    <lineage>
        <taxon>Archaea</taxon>
        <taxon>Methanobacteriati</taxon>
        <taxon>Methanobacteriota</taxon>
        <taxon>Stenosarchaea group</taxon>
        <taxon>Halobacteria</taxon>
        <taxon>Halobacteriales</taxon>
        <taxon>Haloferacaceae</taxon>
        <taxon>Halorubrum</taxon>
    </lineage>
</organism>
<evidence type="ECO:0000313" key="1">
    <source>
        <dbReference type="EMBL" id="MFC7185886.1"/>
    </source>
</evidence>